<name>A0A226DIG9_FOLCA</name>
<dbReference type="EMBL" id="LNIX01000018">
    <property type="protein sequence ID" value="OXA44979.1"/>
    <property type="molecule type" value="Genomic_DNA"/>
</dbReference>
<dbReference type="InterPro" id="IPR001810">
    <property type="entry name" value="F-box_dom"/>
</dbReference>
<sequence>MKLRSASSREAKISAHFDSQVEGESAGDGISVISKALQNPLILDLILALLDESDLKKARLVCRYWAEIGGSLLGKRTSLNVNQFFRYDGSKLYQVTPVAQNVMRHLSITEEFHPSIPSNKKASVITKIFTNLPHVSQFTREIRFDADRWKLVTAFVNGLRKLNKSTTNIQEISVSVWDLPRTIYPPFTKKLPIQANLTSIDFDVCDNDVLRSLLQILMESAPNLTSLCVSSTFFPNLEGCKHLKVVNFGIFRSAPSTVANFDFAAAIGMLAQVKDSLTELEFRYSGGETGTPQQSQNLDVPVMSKLTSLSIHPEGMYLIQDILNEDHLPALTKLVLNIYNARKELNVASQLNLWKRHRGVKFLSLSLDSRSSLDVNTIGEQIVRLFPSVRKFELILWLDRTNSIQEVNQMMAPYQNWALEEANVRGYRVKAASVLVAILENMANWKGAKSVHFFDARIMQDDFFSSINDLILLSRGFKSVEIDDYEGVVPEEIQEIMRPILDGSGAPIRVTGGPSMKLRSSSSLEKTIVISKALRNPLILNLIFAKLNTTNLRTARLVCREWGDVGAGLLGKRTALNVNKLFRYDGTKLYLQTHVAENFMRRISISDRFYPSVPIEKMANVITKVFTDLAHVFQVTREIYFRVSQRETATAFVNGLRKLNKTTTNIQKISVSVYWKQPISHGRGVYSAYTKKLPILTNLTSIEFSICWDILRENFDVHGFQPLLQALMDSAPNLNSLDVSSNFFPNFEGCKNLKVLNFRLIRQAPYKVPNRDLVAAIGMLAQVKDTLIEMGLSSHVSGDVMPRKWQSLDVPVMSKLTSLSIHPTAIYMCQDFLNENHLPALKDLFLGFSNRSAALIASPHLNLWKRHSGVKSLKLELDGRWLKNANGIGLQIVRLFPSVKKLEVGMAWKDVINNKYLEVNKEEVKQIMTPYRNWDLEEASVRFDGVNASSVLMTVLENMTTWRGVKSANFRYAGITQDDFSASIEDLILHSRGFKSVKIGSCRRDVVPEILEVIQPILAASGAPIQVTGVVVRS</sequence>
<dbReference type="Pfam" id="PF00646">
    <property type="entry name" value="F-box"/>
    <property type="match status" value="1"/>
</dbReference>
<dbReference type="Gene3D" id="3.80.10.10">
    <property type="entry name" value="Ribonuclease Inhibitor"/>
    <property type="match status" value="1"/>
</dbReference>
<keyword evidence="3" id="KW-1185">Reference proteome</keyword>
<feature type="domain" description="F-box" evidence="1">
    <location>
        <begin position="536"/>
        <end position="574"/>
    </location>
</feature>
<evidence type="ECO:0000313" key="3">
    <source>
        <dbReference type="Proteomes" id="UP000198287"/>
    </source>
</evidence>
<reference evidence="2 3" key="1">
    <citation type="submission" date="2015-12" db="EMBL/GenBank/DDBJ databases">
        <title>The genome of Folsomia candida.</title>
        <authorList>
            <person name="Faddeeva A."/>
            <person name="Derks M.F."/>
            <person name="Anvar Y."/>
            <person name="Smit S."/>
            <person name="Van Straalen N."/>
            <person name="Roelofs D."/>
        </authorList>
    </citation>
    <scope>NUCLEOTIDE SEQUENCE [LARGE SCALE GENOMIC DNA]</scope>
    <source>
        <strain evidence="2 3">VU population</strain>
        <tissue evidence="2">Whole body</tissue>
    </source>
</reference>
<gene>
    <name evidence="2" type="ORF">Fcan01_19857</name>
</gene>
<proteinExistence type="predicted"/>
<dbReference type="InterPro" id="IPR032675">
    <property type="entry name" value="LRR_dom_sf"/>
</dbReference>
<dbReference type="SUPFAM" id="SSF52047">
    <property type="entry name" value="RNI-like"/>
    <property type="match status" value="1"/>
</dbReference>
<accession>A0A226DIG9</accession>
<dbReference type="AlphaFoldDB" id="A0A226DIG9"/>
<protein>
    <recommendedName>
        <fullName evidence="1">F-box domain-containing protein</fullName>
    </recommendedName>
</protein>
<evidence type="ECO:0000313" key="2">
    <source>
        <dbReference type="EMBL" id="OXA44979.1"/>
    </source>
</evidence>
<evidence type="ECO:0000259" key="1">
    <source>
        <dbReference type="SMART" id="SM00256"/>
    </source>
</evidence>
<comment type="caution">
    <text evidence="2">The sequence shown here is derived from an EMBL/GenBank/DDBJ whole genome shotgun (WGS) entry which is preliminary data.</text>
</comment>
<organism evidence="2 3">
    <name type="scientific">Folsomia candida</name>
    <name type="common">Springtail</name>
    <dbReference type="NCBI Taxonomy" id="158441"/>
    <lineage>
        <taxon>Eukaryota</taxon>
        <taxon>Metazoa</taxon>
        <taxon>Ecdysozoa</taxon>
        <taxon>Arthropoda</taxon>
        <taxon>Hexapoda</taxon>
        <taxon>Collembola</taxon>
        <taxon>Entomobryomorpha</taxon>
        <taxon>Isotomoidea</taxon>
        <taxon>Isotomidae</taxon>
        <taxon>Proisotominae</taxon>
        <taxon>Folsomia</taxon>
    </lineage>
</organism>
<dbReference type="SMART" id="SM00256">
    <property type="entry name" value="FBOX"/>
    <property type="match status" value="2"/>
</dbReference>
<dbReference type="Proteomes" id="UP000198287">
    <property type="component" value="Unassembled WGS sequence"/>
</dbReference>
<feature type="domain" description="F-box" evidence="1">
    <location>
        <begin position="39"/>
        <end position="77"/>
    </location>
</feature>